<organism evidence="2 3">
    <name type="scientific">Rotaria magnacalcarata</name>
    <dbReference type="NCBI Taxonomy" id="392030"/>
    <lineage>
        <taxon>Eukaryota</taxon>
        <taxon>Metazoa</taxon>
        <taxon>Spiralia</taxon>
        <taxon>Gnathifera</taxon>
        <taxon>Rotifera</taxon>
        <taxon>Eurotatoria</taxon>
        <taxon>Bdelloidea</taxon>
        <taxon>Philodinida</taxon>
        <taxon>Philodinidae</taxon>
        <taxon>Rotaria</taxon>
    </lineage>
</organism>
<sequence>MLQSKVRIKQRWTQYCSSLYEEKGCGEEMVKQLELITPPYNGNPNEILYAGVKEAIYKLKKNKSSGIDEITAEMPQAEGEQLAHKIHELCNRAWKEETIPEQWGKAILVPIPKKGDLSDAAKQTKIPNGSTSGRRASRIQKRSKHNTTNPDVQTPSGESKKKWQEVIQLLRRLPESIRYH</sequence>
<gene>
    <name evidence="2" type="ORF">MBJ925_LOCUS22039</name>
</gene>
<dbReference type="EMBL" id="CAJNRE010011241">
    <property type="protein sequence ID" value="CAF2099719.1"/>
    <property type="molecule type" value="Genomic_DNA"/>
</dbReference>
<dbReference type="Proteomes" id="UP000663824">
    <property type="component" value="Unassembled WGS sequence"/>
</dbReference>
<accession>A0A816TUB8</accession>
<feature type="region of interest" description="Disordered" evidence="1">
    <location>
        <begin position="117"/>
        <end position="163"/>
    </location>
</feature>
<dbReference type="AlphaFoldDB" id="A0A816TUB8"/>
<evidence type="ECO:0008006" key="4">
    <source>
        <dbReference type="Google" id="ProtNLM"/>
    </source>
</evidence>
<evidence type="ECO:0000313" key="2">
    <source>
        <dbReference type="EMBL" id="CAF2099719.1"/>
    </source>
</evidence>
<dbReference type="PANTHER" id="PTHR19446">
    <property type="entry name" value="REVERSE TRANSCRIPTASES"/>
    <property type="match status" value="1"/>
</dbReference>
<protein>
    <recommendedName>
        <fullName evidence="4">Reverse transcriptase</fullName>
    </recommendedName>
</protein>
<comment type="caution">
    <text evidence="2">The sequence shown here is derived from an EMBL/GenBank/DDBJ whole genome shotgun (WGS) entry which is preliminary data.</text>
</comment>
<name>A0A816TUB8_9BILA</name>
<feature type="compositionally biased region" description="Polar residues" evidence="1">
    <location>
        <begin position="146"/>
        <end position="157"/>
    </location>
</feature>
<feature type="compositionally biased region" description="Basic residues" evidence="1">
    <location>
        <begin position="135"/>
        <end position="145"/>
    </location>
</feature>
<feature type="compositionally biased region" description="Polar residues" evidence="1">
    <location>
        <begin position="125"/>
        <end position="134"/>
    </location>
</feature>
<reference evidence="2" key="1">
    <citation type="submission" date="2021-02" db="EMBL/GenBank/DDBJ databases">
        <authorList>
            <person name="Nowell W R."/>
        </authorList>
    </citation>
    <scope>NUCLEOTIDE SEQUENCE</scope>
</reference>
<proteinExistence type="predicted"/>
<evidence type="ECO:0000313" key="3">
    <source>
        <dbReference type="Proteomes" id="UP000663824"/>
    </source>
</evidence>
<evidence type="ECO:0000256" key="1">
    <source>
        <dbReference type="SAM" id="MobiDB-lite"/>
    </source>
</evidence>